<dbReference type="RefSeq" id="WP_244186611.1">
    <property type="nucleotide sequence ID" value="NZ_FNDI01000016.1"/>
</dbReference>
<dbReference type="Proteomes" id="UP000198900">
    <property type="component" value="Unassembled WGS sequence"/>
</dbReference>
<dbReference type="EMBL" id="FNDI01000016">
    <property type="protein sequence ID" value="SDI38935.1"/>
    <property type="molecule type" value="Genomic_DNA"/>
</dbReference>
<accession>A0A7Z7BA80</accession>
<evidence type="ECO:0000313" key="1">
    <source>
        <dbReference type="EMBL" id="SDI38935.1"/>
    </source>
</evidence>
<keyword evidence="2" id="KW-1185">Reference proteome</keyword>
<comment type="caution">
    <text evidence="1">The sequence shown here is derived from an EMBL/GenBank/DDBJ whole genome shotgun (WGS) entry which is preliminary data.</text>
</comment>
<gene>
    <name evidence="1" type="ORF">SAMN04487926_11632</name>
</gene>
<organism evidence="1 2">
    <name type="scientific">Paraburkholderia steynii</name>
    <dbReference type="NCBI Taxonomy" id="1245441"/>
    <lineage>
        <taxon>Bacteria</taxon>
        <taxon>Pseudomonadati</taxon>
        <taxon>Pseudomonadota</taxon>
        <taxon>Betaproteobacteria</taxon>
        <taxon>Burkholderiales</taxon>
        <taxon>Burkholderiaceae</taxon>
        <taxon>Paraburkholderia</taxon>
    </lineage>
</organism>
<proteinExistence type="predicted"/>
<dbReference type="AlphaFoldDB" id="A0A7Z7BA80"/>
<reference evidence="1" key="1">
    <citation type="submission" date="2016-10" db="EMBL/GenBank/DDBJ databases">
        <authorList>
            <person name="Varghese N."/>
            <person name="Submissions S."/>
        </authorList>
    </citation>
    <scope>NUCLEOTIDE SEQUENCE [LARGE SCALE GENOMIC DNA]</scope>
    <source>
        <strain evidence="1">YR281</strain>
    </source>
</reference>
<protein>
    <submittedName>
        <fullName evidence="1">Uncharacterized protein</fullName>
    </submittedName>
</protein>
<name>A0A7Z7BA80_9BURK</name>
<sequence>MGNIMEGMDKIRVGAGPVALGRLEELQSFDERPRLAAGLPGNIPVLTFPLKPSEAQCLSRNYRGYHFGFGHVETGDGMLLTMRLQLEGVQFYWIAQMTDPELWAAIDMWRREQRIPIALKIQNGKAWDIAFMVLDVSLPTQLTAEKYRCAPRRMVTPHDWKCMAALTGGLMQIQATSDIPGTPLEYVFASALLTQQFEGVAGKEPLIKMPMVIKAPHQRHVDM</sequence>
<evidence type="ECO:0000313" key="2">
    <source>
        <dbReference type="Proteomes" id="UP000198900"/>
    </source>
</evidence>